<dbReference type="GO" id="GO:0005249">
    <property type="term" value="F:voltage-gated potassium channel activity"/>
    <property type="evidence" value="ECO:0007669"/>
    <property type="project" value="InterPro"/>
</dbReference>
<reference evidence="2" key="1">
    <citation type="journal article" date="2021" name="Evol. Appl.">
        <title>The genome of the Pyrenean desman and the effects of bottlenecks and inbreeding on the genomic landscape of an endangered species.</title>
        <authorList>
            <person name="Escoda L."/>
            <person name="Castresana J."/>
        </authorList>
    </citation>
    <scope>NUCLEOTIDE SEQUENCE</scope>
    <source>
        <strain evidence="2">IBE-C5619</strain>
    </source>
</reference>
<name>A0A8J6AUJ7_GALPY</name>
<sequence>MASWLAGQVVPPAPQGDQPQQWAQRHGDRRGWRERGLPQPCRRLQCRLAGGVAWTLRPRPAHRTLIPQVTQLDQRLVAITDMLQQLLAFHQGPPGGQLPRGTGTPVVQPGSGLCLPSSILPTYEQLTVPHGGPNEGS</sequence>
<dbReference type="GO" id="GO:0008076">
    <property type="term" value="C:voltage-gated potassium channel complex"/>
    <property type="evidence" value="ECO:0007669"/>
    <property type="project" value="InterPro"/>
</dbReference>
<dbReference type="OrthoDB" id="9836974at2759"/>
<feature type="compositionally biased region" description="Basic and acidic residues" evidence="1">
    <location>
        <begin position="25"/>
        <end position="36"/>
    </location>
</feature>
<evidence type="ECO:0000313" key="2">
    <source>
        <dbReference type="EMBL" id="KAG8522535.1"/>
    </source>
</evidence>
<protein>
    <submittedName>
        <fullName evidence="2">Potassium voltage-gated channel subfamily KQT member 1</fullName>
    </submittedName>
</protein>
<organism evidence="2 3">
    <name type="scientific">Galemys pyrenaicus</name>
    <name type="common">Iberian desman</name>
    <name type="synonym">Pyrenean desman</name>
    <dbReference type="NCBI Taxonomy" id="202257"/>
    <lineage>
        <taxon>Eukaryota</taxon>
        <taxon>Metazoa</taxon>
        <taxon>Chordata</taxon>
        <taxon>Craniata</taxon>
        <taxon>Vertebrata</taxon>
        <taxon>Euteleostomi</taxon>
        <taxon>Mammalia</taxon>
        <taxon>Eutheria</taxon>
        <taxon>Laurasiatheria</taxon>
        <taxon>Eulipotyphla</taxon>
        <taxon>Talpidae</taxon>
        <taxon>Galemys</taxon>
    </lineage>
</organism>
<evidence type="ECO:0000313" key="3">
    <source>
        <dbReference type="Proteomes" id="UP000700334"/>
    </source>
</evidence>
<dbReference type="InterPro" id="IPR005827">
    <property type="entry name" value="K_chnl_volt-dep_KCQN1"/>
</dbReference>
<feature type="region of interest" description="Disordered" evidence="1">
    <location>
        <begin position="1"/>
        <end position="36"/>
    </location>
</feature>
<dbReference type="Proteomes" id="UP000700334">
    <property type="component" value="Unassembled WGS sequence"/>
</dbReference>
<dbReference type="AlphaFoldDB" id="A0A8J6AUJ7"/>
<accession>A0A8J6AUJ7</accession>
<dbReference type="PRINTS" id="PR01460">
    <property type="entry name" value="KCNQ1CHANNEL"/>
</dbReference>
<comment type="caution">
    <text evidence="2">The sequence shown here is derived from an EMBL/GenBank/DDBJ whole genome shotgun (WGS) entry which is preliminary data.</text>
</comment>
<gene>
    <name evidence="2" type="ORF">J0S82_014531</name>
</gene>
<evidence type="ECO:0000256" key="1">
    <source>
        <dbReference type="SAM" id="MobiDB-lite"/>
    </source>
</evidence>
<keyword evidence="3" id="KW-1185">Reference proteome</keyword>
<proteinExistence type="predicted"/>
<dbReference type="EMBL" id="JAGFMF010011432">
    <property type="protein sequence ID" value="KAG8522535.1"/>
    <property type="molecule type" value="Genomic_DNA"/>
</dbReference>